<evidence type="ECO:0000313" key="2">
    <source>
        <dbReference type="EMBL" id="OGY37540.1"/>
    </source>
</evidence>
<evidence type="ECO:0000313" key="3">
    <source>
        <dbReference type="Proteomes" id="UP000177941"/>
    </source>
</evidence>
<reference evidence="2 3" key="1">
    <citation type="journal article" date="2016" name="Nat. Commun.">
        <title>Thousands of microbial genomes shed light on interconnected biogeochemical processes in an aquifer system.</title>
        <authorList>
            <person name="Anantharaman K."/>
            <person name="Brown C.T."/>
            <person name="Hug L.A."/>
            <person name="Sharon I."/>
            <person name="Castelle C.J."/>
            <person name="Probst A.J."/>
            <person name="Thomas B.C."/>
            <person name="Singh A."/>
            <person name="Wilkins M.J."/>
            <person name="Karaoz U."/>
            <person name="Brodie E.L."/>
            <person name="Williams K.H."/>
            <person name="Hubbard S.S."/>
            <person name="Banfield J.F."/>
        </authorList>
    </citation>
    <scope>NUCLEOTIDE SEQUENCE [LARGE SCALE GENOMIC DNA]</scope>
</reference>
<comment type="caution">
    <text evidence="2">The sequence shown here is derived from an EMBL/GenBank/DDBJ whole genome shotgun (WGS) entry which is preliminary data.</text>
</comment>
<organism evidence="2 3">
    <name type="scientific">Candidatus Andersenbacteria bacterium RIFCSPHIGHO2_12_FULL_45_11b</name>
    <dbReference type="NCBI Taxonomy" id="1797282"/>
    <lineage>
        <taxon>Bacteria</taxon>
        <taxon>Candidatus Anderseniibacteriota</taxon>
    </lineage>
</organism>
<feature type="domain" description="DUF5678" evidence="1">
    <location>
        <begin position="16"/>
        <end position="60"/>
    </location>
</feature>
<evidence type="ECO:0000259" key="1">
    <source>
        <dbReference type="Pfam" id="PF18929"/>
    </source>
</evidence>
<gene>
    <name evidence="2" type="ORF">A3E36_04730</name>
</gene>
<dbReference type="InterPro" id="IPR043734">
    <property type="entry name" value="DUF5678"/>
</dbReference>
<dbReference type="AlphaFoldDB" id="A0A1G1XD42"/>
<sequence length="69" mass="7910">MQQEKIIQMPPIDEGKYRGEWLALEEETHRVISHGTVLRDVMTDAKKKGYDDPIIHGVPSSDIHLITIE</sequence>
<proteinExistence type="predicted"/>
<dbReference type="Pfam" id="PF18929">
    <property type="entry name" value="DUF5678"/>
    <property type="match status" value="1"/>
</dbReference>
<dbReference type="Proteomes" id="UP000177941">
    <property type="component" value="Unassembled WGS sequence"/>
</dbReference>
<dbReference type="EMBL" id="MHHS01000006">
    <property type="protein sequence ID" value="OGY37540.1"/>
    <property type="molecule type" value="Genomic_DNA"/>
</dbReference>
<protein>
    <recommendedName>
        <fullName evidence="1">DUF5678 domain-containing protein</fullName>
    </recommendedName>
</protein>
<accession>A0A1G1XD42</accession>
<name>A0A1G1XD42_9BACT</name>